<evidence type="ECO:0000313" key="6">
    <source>
        <dbReference type="EMBL" id="KAK8998334.1"/>
    </source>
</evidence>
<dbReference type="InterPro" id="IPR003700">
    <property type="entry name" value="Pantoate_hydroxy_MeTrfase"/>
</dbReference>
<reference evidence="6 7" key="1">
    <citation type="journal article" date="2024" name="G3 (Bethesda)">
        <title>Genome assembly of Hibiscus sabdariffa L. provides insights into metabolisms of medicinal natural products.</title>
        <authorList>
            <person name="Kim T."/>
        </authorList>
    </citation>
    <scope>NUCLEOTIDE SEQUENCE [LARGE SCALE GENOMIC DNA]</scope>
    <source>
        <strain evidence="6">TK-2024</strain>
        <tissue evidence="6">Old leaves</tissue>
    </source>
</reference>
<evidence type="ECO:0000256" key="2">
    <source>
        <dbReference type="ARBA" id="ARBA00008676"/>
    </source>
</evidence>
<evidence type="ECO:0000256" key="5">
    <source>
        <dbReference type="ARBA" id="ARBA00049172"/>
    </source>
</evidence>
<dbReference type="InterPro" id="IPR040442">
    <property type="entry name" value="Pyrv_kinase-like_dom_sf"/>
</dbReference>
<comment type="caution">
    <text evidence="6">The sequence shown here is derived from an EMBL/GenBank/DDBJ whole genome shotgun (WGS) entry which is preliminary data.</text>
</comment>
<dbReference type="PANTHER" id="PTHR20881">
    <property type="entry name" value="3-METHYL-2-OXOBUTANOATE HYDROXYMETHYLTRANSFERASE"/>
    <property type="match status" value="1"/>
</dbReference>
<comment type="similarity">
    <text evidence="2">Belongs to the PanB family.</text>
</comment>
<dbReference type="InterPro" id="IPR015813">
    <property type="entry name" value="Pyrv/PenolPyrv_kinase-like_dom"/>
</dbReference>
<dbReference type="Proteomes" id="UP001396334">
    <property type="component" value="Unassembled WGS sequence"/>
</dbReference>
<keyword evidence="4" id="KW-0808">Transferase</keyword>
<gene>
    <name evidence="6" type="ORF">V6N11_083725</name>
</gene>
<comment type="catalytic activity">
    <reaction evidence="5">
        <text>(6R)-5,10-methylene-5,6,7,8-tetrahydrofolate + 3-methyl-2-oxobutanoate + H2O = 2-dehydropantoate + (6S)-5,6,7,8-tetrahydrofolate</text>
        <dbReference type="Rhea" id="RHEA:11824"/>
        <dbReference type="ChEBI" id="CHEBI:11561"/>
        <dbReference type="ChEBI" id="CHEBI:11851"/>
        <dbReference type="ChEBI" id="CHEBI:15377"/>
        <dbReference type="ChEBI" id="CHEBI:15636"/>
        <dbReference type="ChEBI" id="CHEBI:57453"/>
        <dbReference type="EC" id="2.1.2.11"/>
    </reaction>
</comment>
<dbReference type="Gene3D" id="3.20.20.60">
    <property type="entry name" value="Phosphoenolpyruvate-binding domains"/>
    <property type="match status" value="1"/>
</dbReference>
<dbReference type="EMBL" id="JBBPBN010000041">
    <property type="protein sequence ID" value="KAK8998334.1"/>
    <property type="molecule type" value="Genomic_DNA"/>
</dbReference>
<evidence type="ECO:0000256" key="4">
    <source>
        <dbReference type="ARBA" id="ARBA00022679"/>
    </source>
</evidence>
<keyword evidence="7" id="KW-1185">Reference proteome</keyword>
<dbReference type="SUPFAM" id="SSF51621">
    <property type="entry name" value="Phosphoenolpyruvate/pyruvate domain"/>
    <property type="match status" value="1"/>
</dbReference>
<evidence type="ECO:0000313" key="7">
    <source>
        <dbReference type="Proteomes" id="UP001396334"/>
    </source>
</evidence>
<evidence type="ECO:0000256" key="1">
    <source>
        <dbReference type="ARBA" id="ARBA00005033"/>
    </source>
</evidence>
<evidence type="ECO:0000256" key="3">
    <source>
        <dbReference type="ARBA" id="ARBA00012618"/>
    </source>
</evidence>
<proteinExistence type="inferred from homology"/>
<dbReference type="Pfam" id="PF02548">
    <property type="entry name" value="Pantoate_transf"/>
    <property type="match status" value="1"/>
</dbReference>
<dbReference type="PANTHER" id="PTHR20881:SF0">
    <property type="entry name" value="3-METHYL-2-OXOBUTANOATE HYDROXYMETHYLTRANSFERASE"/>
    <property type="match status" value="1"/>
</dbReference>
<dbReference type="EC" id="2.1.2.11" evidence="3"/>
<accession>A0ABR2QCH8</accession>
<name>A0ABR2QCH8_9ROSI</name>
<sequence length="190" mass="20344">MTTHESGSDGFQRQGVSWEKLPEGGQAPSPLSHHPSGIHLDMVGTYICPVGDSDSMVVHSHDTTLPMSLEEMPLHCRTVASNAHIVLLGIDVAADTAVKLLKEEAMDAIKLRGSPARVTAAKAIVEAGIAGYRACWTYSSGSNVLSKLKEARLGPDIVCYNPLVSGFFKEKMANKAYDNHQVNAGSRDEA</sequence>
<protein>
    <recommendedName>
        <fullName evidence="3">3-methyl-2-oxobutanoate hydroxymethyltransferase</fullName>
        <ecNumber evidence="3">2.1.2.11</ecNumber>
    </recommendedName>
</protein>
<organism evidence="6 7">
    <name type="scientific">Hibiscus sabdariffa</name>
    <name type="common">roselle</name>
    <dbReference type="NCBI Taxonomy" id="183260"/>
    <lineage>
        <taxon>Eukaryota</taxon>
        <taxon>Viridiplantae</taxon>
        <taxon>Streptophyta</taxon>
        <taxon>Embryophyta</taxon>
        <taxon>Tracheophyta</taxon>
        <taxon>Spermatophyta</taxon>
        <taxon>Magnoliopsida</taxon>
        <taxon>eudicotyledons</taxon>
        <taxon>Gunneridae</taxon>
        <taxon>Pentapetalae</taxon>
        <taxon>rosids</taxon>
        <taxon>malvids</taxon>
        <taxon>Malvales</taxon>
        <taxon>Malvaceae</taxon>
        <taxon>Malvoideae</taxon>
        <taxon>Hibiscus</taxon>
    </lineage>
</organism>
<comment type="pathway">
    <text evidence="1">Cofactor biosynthesis; (R)-pantothenate biosynthesis; (R)-pantoate from 3-methyl-2-oxobutanoate: step 1/2.</text>
</comment>